<evidence type="ECO:0000313" key="10">
    <source>
        <dbReference type="EMBL" id="QPH39345.1"/>
    </source>
</evidence>
<dbReference type="PANTHER" id="PTHR43772:SF2">
    <property type="entry name" value="PUTATIVE (AFU_ORTHOLOGUE AFUA_2G04480)-RELATED"/>
    <property type="match status" value="1"/>
</dbReference>
<dbReference type="PANTHER" id="PTHR43772">
    <property type="entry name" value="ENDO-1,4-BETA-XYLANASE"/>
    <property type="match status" value="1"/>
</dbReference>
<dbReference type="Pfam" id="PF04616">
    <property type="entry name" value="Glyco_hydro_43"/>
    <property type="match status" value="1"/>
</dbReference>
<dbReference type="EMBL" id="CP064939">
    <property type="protein sequence ID" value="QPH39345.1"/>
    <property type="molecule type" value="Genomic_DNA"/>
</dbReference>
<name>A0A7S9KYS1_9SPHI</name>
<feature type="site" description="Important for catalytic activity, responsible for pKa modulation of the active site Glu and correct orientation of both the proton donor and substrate" evidence="7">
    <location>
        <position position="135"/>
    </location>
</feature>
<proteinExistence type="inferred from homology"/>
<dbReference type="SUPFAM" id="SSF75005">
    <property type="entry name" value="Arabinanase/levansucrase/invertase"/>
    <property type="match status" value="1"/>
</dbReference>
<dbReference type="RefSeq" id="WP_196098812.1">
    <property type="nucleotide sequence ID" value="NZ_CP064939.1"/>
</dbReference>
<accession>A0A7S9KYS1</accession>
<feature type="signal peptide" evidence="9">
    <location>
        <begin position="1"/>
        <end position="22"/>
    </location>
</feature>
<keyword evidence="2" id="KW-0624">Polysaccharide degradation</keyword>
<dbReference type="InterPro" id="IPR052176">
    <property type="entry name" value="Glycosyl_Hydrlase_43_Enz"/>
</dbReference>
<evidence type="ECO:0000256" key="3">
    <source>
        <dbReference type="ARBA" id="ARBA00022801"/>
    </source>
</evidence>
<evidence type="ECO:0000313" key="11">
    <source>
        <dbReference type="Proteomes" id="UP000594759"/>
    </source>
</evidence>
<dbReference type="CDD" id="cd08991">
    <property type="entry name" value="GH43_HoAraf43-like"/>
    <property type="match status" value="1"/>
</dbReference>
<protein>
    <submittedName>
        <fullName evidence="10">Glycoside hydrolase family 43 protein</fullName>
    </submittedName>
</protein>
<evidence type="ECO:0000256" key="5">
    <source>
        <dbReference type="ARBA" id="ARBA00023295"/>
    </source>
</evidence>
<keyword evidence="9" id="KW-0732">Signal</keyword>
<dbReference type="AlphaFoldDB" id="A0A7S9KYS1"/>
<reference evidence="10 11" key="1">
    <citation type="submission" date="2020-11" db="EMBL/GenBank/DDBJ databases">
        <title>Pedobacter endophytica, an endophytic bacteria isolated form Carex pumila.</title>
        <authorList>
            <person name="Peng Y."/>
            <person name="Jiang L."/>
            <person name="Lee J."/>
        </authorList>
    </citation>
    <scope>NUCLEOTIDE SEQUENCE [LARGE SCALE GENOMIC DNA]</scope>
    <source>
        <strain evidence="10 11">JBR3-12</strain>
    </source>
</reference>
<keyword evidence="11" id="KW-1185">Reference proteome</keyword>
<evidence type="ECO:0000256" key="9">
    <source>
        <dbReference type="SAM" id="SignalP"/>
    </source>
</evidence>
<evidence type="ECO:0000256" key="8">
    <source>
        <dbReference type="RuleBase" id="RU361187"/>
    </source>
</evidence>
<feature type="chain" id="PRO_5033014064" evidence="9">
    <location>
        <begin position="23"/>
        <end position="315"/>
    </location>
</feature>
<comment type="similarity">
    <text evidence="1 8">Belongs to the glycosyl hydrolase 43 family.</text>
</comment>
<keyword evidence="2" id="KW-0858">Xylan degradation</keyword>
<evidence type="ECO:0000256" key="2">
    <source>
        <dbReference type="ARBA" id="ARBA00022651"/>
    </source>
</evidence>
<sequence length="315" mass="35592">MVRKAIKILFILSIVLAIKASAQNAVPIRLADPTIFYHHKTYYLYGTGETKGRGGFEVFSSPDLKNWKDEGLALKMGDAFGNKGFWAPQVFVYKNKFYMAYVADENIAIAESDSPLGPFTQKVKKSIAAPTKMIDPFVFFDGDKIYLYHVRLINGNRLYVAELNSDFTTINEETAKECLHAAEPWENTQHTGWGVTEGPTVVKRKGLYYLFYSANDYRNVDYAVGYATGKTPYGPWKRYTNNPVLSRIQTQMNGTGHGDFFTDKKGKLNYVFHTHESNTKVGQRKTAVIAAKFAKGNGVEETLKIDSTTFRYLNK</sequence>
<keyword evidence="5 8" id="KW-0326">Glycosidase</keyword>
<gene>
    <name evidence="10" type="ORF">IZT61_20250</name>
</gene>
<dbReference type="InterPro" id="IPR006710">
    <property type="entry name" value="Glyco_hydro_43"/>
</dbReference>
<dbReference type="GO" id="GO:0004553">
    <property type="term" value="F:hydrolase activity, hydrolyzing O-glycosyl compounds"/>
    <property type="evidence" value="ECO:0007669"/>
    <property type="project" value="InterPro"/>
</dbReference>
<keyword evidence="3 8" id="KW-0378">Hydrolase</keyword>
<dbReference type="GO" id="GO:0045493">
    <property type="term" value="P:xylan catabolic process"/>
    <property type="evidence" value="ECO:0007669"/>
    <property type="project" value="UniProtKB-KW"/>
</dbReference>
<evidence type="ECO:0000256" key="7">
    <source>
        <dbReference type="PIRSR" id="PIRSR606710-2"/>
    </source>
</evidence>
<dbReference type="Proteomes" id="UP000594759">
    <property type="component" value="Chromosome"/>
</dbReference>
<feature type="active site" description="Proton donor" evidence="6">
    <location>
        <position position="197"/>
    </location>
</feature>
<dbReference type="KEGG" id="pex:IZT61_20250"/>
<keyword evidence="4" id="KW-0119">Carbohydrate metabolism</keyword>
<dbReference type="Gene3D" id="2.115.10.20">
    <property type="entry name" value="Glycosyl hydrolase domain, family 43"/>
    <property type="match status" value="1"/>
</dbReference>
<evidence type="ECO:0000256" key="4">
    <source>
        <dbReference type="ARBA" id="ARBA00023277"/>
    </source>
</evidence>
<dbReference type="InterPro" id="IPR023296">
    <property type="entry name" value="Glyco_hydro_beta-prop_sf"/>
</dbReference>
<evidence type="ECO:0000256" key="6">
    <source>
        <dbReference type="PIRSR" id="PIRSR606710-1"/>
    </source>
</evidence>
<feature type="active site" description="Proton acceptor" evidence="6">
    <location>
        <position position="32"/>
    </location>
</feature>
<evidence type="ECO:0000256" key="1">
    <source>
        <dbReference type="ARBA" id="ARBA00009865"/>
    </source>
</evidence>
<organism evidence="10 11">
    <name type="scientific">Pedobacter endophyticus</name>
    <dbReference type="NCBI Taxonomy" id="2789740"/>
    <lineage>
        <taxon>Bacteria</taxon>
        <taxon>Pseudomonadati</taxon>
        <taxon>Bacteroidota</taxon>
        <taxon>Sphingobacteriia</taxon>
        <taxon>Sphingobacteriales</taxon>
        <taxon>Sphingobacteriaceae</taxon>
        <taxon>Pedobacter</taxon>
    </lineage>
</organism>